<accession>J3PC29</accession>
<dbReference type="GeneID" id="20351510"/>
<dbReference type="VEuPathDB" id="FungiDB:GGTG_11052"/>
<dbReference type="AlphaFoldDB" id="J3PC29"/>
<protein>
    <submittedName>
        <fullName evidence="2 3">Uncharacterized protein</fullName>
    </submittedName>
</protein>
<organism evidence="2">
    <name type="scientific">Gaeumannomyces tritici (strain R3-111a-1)</name>
    <name type="common">Wheat and barley take-all root rot fungus</name>
    <name type="synonym">Gaeumannomyces graminis var. tritici</name>
    <dbReference type="NCBI Taxonomy" id="644352"/>
    <lineage>
        <taxon>Eukaryota</taxon>
        <taxon>Fungi</taxon>
        <taxon>Dikarya</taxon>
        <taxon>Ascomycota</taxon>
        <taxon>Pezizomycotina</taxon>
        <taxon>Sordariomycetes</taxon>
        <taxon>Sordariomycetidae</taxon>
        <taxon>Magnaporthales</taxon>
        <taxon>Magnaporthaceae</taxon>
        <taxon>Gaeumannomyces</taxon>
    </lineage>
</organism>
<gene>
    <name evidence="3" type="primary">20351510</name>
    <name evidence="2" type="ORF">GGTG_11052</name>
</gene>
<sequence>MCSQQAALEAGDHRTGPMLLEAIVASIGYRDWSSHYASLALDNRLGWIIGLALANPPARSVQFSVGRTGRQAPAHHGWAACVCASPQTAGRRGSITYPTQRLQQHGRSQGEARKSARTPLKHADEGGKSPGPTAQLRAAPCTPIN</sequence>
<dbReference type="Proteomes" id="UP000006039">
    <property type="component" value="Unassembled WGS sequence"/>
</dbReference>
<reference evidence="2" key="3">
    <citation type="submission" date="2010-09" db="EMBL/GenBank/DDBJ databases">
        <title>Annotation of Gaeumannomyces graminis var. tritici R3-111a-1.</title>
        <authorList>
            <consortium name="The Broad Institute Genome Sequencing Platform"/>
            <person name="Ma L.-J."/>
            <person name="Dead R."/>
            <person name="Young S.K."/>
            <person name="Zeng Q."/>
            <person name="Gargeya S."/>
            <person name="Fitzgerald M."/>
            <person name="Haas B."/>
            <person name="Abouelleil A."/>
            <person name="Alvarado L."/>
            <person name="Arachchi H.M."/>
            <person name="Berlin A."/>
            <person name="Brown A."/>
            <person name="Chapman S.B."/>
            <person name="Chen Z."/>
            <person name="Dunbar C."/>
            <person name="Freedman E."/>
            <person name="Gearin G."/>
            <person name="Gellesch M."/>
            <person name="Goldberg J."/>
            <person name="Griggs A."/>
            <person name="Gujja S."/>
            <person name="Heiman D."/>
            <person name="Howarth C."/>
            <person name="Larson L."/>
            <person name="Lui A."/>
            <person name="MacDonald P.J.P."/>
            <person name="Mehta T."/>
            <person name="Montmayeur A."/>
            <person name="Murphy C."/>
            <person name="Neiman D."/>
            <person name="Pearson M."/>
            <person name="Priest M."/>
            <person name="Roberts A."/>
            <person name="Saif S."/>
            <person name="Shea T."/>
            <person name="Shenoy N."/>
            <person name="Sisk P."/>
            <person name="Stolte C."/>
            <person name="Sykes S."/>
            <person name="Yandava C."/>
            <person name="Wortman J."/>
            <person name="Nusbaum C."/>
            <person name="Birren B."/>
        </authorList>
    </citation>
    <scope>NUCLEOTIDE SEQUENCE</scope>
    <source>
        <strain evidence="2">R3-111a-1</strain>
    </source>
</reference>
<evidence type="ECO:0000313" key="2">
    <source>
        <dbReference type="EMBL" id="EJT71799.1"/>
    </source>
</evidence>
<evidence type="ECO:0000256" key="1">
    <source>
        <dbReference type="SAM" id="MobiDB-lite"/>
    </source>
</evidence>
<reference evidence="3" key="4">
    <citation type="journal article" date="2015" name="G3 (Bethesda)">
        <title>Genome sequences of three phytopathogenic species of the Magnaporthaceae family of fungi.</title>
        <authorList>
            <person name="Okagaki L.H."/>
            <person name="Nunes C.C."/>
            <person name="Sailsbery J."/>
            <person name="Clay B."/>
            <person name="Brown D."/>
            <person name="John T."/>
            <person name="Oh Y."/>
            <person name="Young N."/>
            <person name="Fitzgerald M."/>
            <person name="Haas B.J."/>
            <person name="Zeng Q."/>
            <person name="Young S."/>
            <person name="Adiconis X."/>
            <person name="Fan L."/>
            <person name="Levin J.Z."/>
            <person name="Mitchell T.K."/>
            <person name="Okubara P.A."/>
            <person name="Farman M.L."/>
            <person name="Kohn L.M."/>
            <person name="Birren B."/>
            <person name="Ma L.-J."/>
            <person name="Dean R.A."/>
        </authorList>
    </citation>
    <scope>NUCLEOTIDE SEQUENCE</scope>
    <source>
        <strain evidence="3">R3-111a-1</strain>
    </source>
</reference>
<dbReference type="EMBL" id="GL385400">
    <property type="protein sequence ID" value="EJT71799.1"/>
    <property type="molecule type" value="Genomic_DNA"/>
</dbReference>
<feature type="compositionally biased region" description="Polar residues" evidence="1">
    <location>
        <begin position="96"/>
        <end position="107"/>
    </location>
</feature>
<reference evidence="2" key="2">
    <citation type="submission" date="2010-07" db="EMBL/GenBank/DDBJ databases">
        <authorList>
            <consortium name="The Broad Institute Genome Sequencing Platform"/>
            <consortium name="Broad Institute Genome Sequencing Center for Infectious Disease"/>
            <person name="Ma L.-J."/>
            <person name="Dead R."/>
            <person name="Young S."/>
            <person name="Zeng Q."/>
            <person name="Koehrsen M."/>
            <person name="Alvarado L."/>
            <person name="Berlin A."/>
            <person name="Chapman S.B."/>
            <person name="Chen Z."/>
            <person name="Freedman E."/>
            <person name="Gellesch M."/>
            <person name="Goldberg J."/>
            <person name="Griggs A."/>
            <person name="Gujja S."/>
            <person name="Heilman E.R."/>
            <person name="Heiman D."/>
            <person name="Hepburn T."/>
            <person name="Howarth C."/>
            <person name="Jen D."/>
            <person name="Larson L."/>
            <person name="Mehta T."/>
            <person name="Neiman D."/>
            <person name="Pearson M."/>
            <person name="Roberts A."/>
            <person name="Saif S."/>
            <person name="Shea T."/>
            <person name="Shenoy N."/>
            <person name="Sisk P."/>
            <person name="Stolte C."/>
            <person name="Sykes S."/>
            <person name="Walk T."/>
            <person name="White J."/>
            <person name="Yandava C."/>
            <person name="Haas B."/>
            <person name="Nusbaum C."/>
            <person name="Birren B."/>
        </authorList>
    </citation>
    <scope>NUCLEOTIDE SEQUENCE</scope>
    <source>
        <strain evidence="2">R3-111a-1</strain>
    </source>
</reference>
<reference evidence="3" key="5">
    <citation type="submission" date="2018-04" db="UniProtKB">
        <authorList>
            <consortium name="EnsemblFungi"/>
        </authorList>
    </citation>
    <scope>IDENTIFICATION</scope>
    <source>
        <strain evidence="3">R3-111a-1</strain>
    </source>
</reference>
<proteinExistence type="predicted"/>
<evidence type="ECO:0000313" key="3">
    <source>
        <dbReference type="EnsemblFungi" id="EJT71799"/>
    </source>
</evidence>
<evidence type="ECO:0000313" key="4">
    <source>
        <dbReference type="Proteomes" id="UP000006039"/>
    </source>
</evidence>
<dbReference type="HOGENOM" id="CLU_1786978_0_0_1"/>
<reference evidence="4" key="1">
    <citation type="submission" date="2010-07" db="EMBL/GenBank/DDBJ databases">
        <title>The genome sequence of Gaeumannomyces graminis var. tritici strain R3-111a-1.</title>
        <authorList>
            <consortium name="The Broad Institute Genome Sequencing Platform"/>
            <person name="Ma L.-J."/>
            <person name="Dead R."/>
            <person name="Young S."/>
            <person name="Zeng Q."/>
            <person name="Koehrsen M."/>
            <person name="Alvarado L."/>
            <person name="Berlin A."/>
            <person name="Chapman S.B."/>
            <person name="Chen Z."/>
            <person name="Freedman E."/>
            <person name="Gellesch M."/>
            <person name="Goldberg J."/>
            <person name="Griggs A."/>
            <person name="Gujja S."/>
            <person name="Heilman E.R."/>
            <person name="Heiman D."/>
            <person name="Hepburn T."/>
            <person name="Howarth C."/>
            <person name="Jen D."/>
            <person name="Larson L."/>
            <person name="Mehta T."/>
            <person name="Neiman D."/>
            <person name="Pearson M."/>
            <person name="Roberts A."/>
            <person name="Saif S."/>
            <person name="Shea T."/>
            <person name="Shenoy N."/>
            <person name="Sisk P."/>
            <person name="Stolte C."/>
            <person name="Sykes S."/>
            <person name="Walk T."/>
            <person name="White J."/>
            <person name="Yandava C."/>
            <person name="Haas B."/>
            <person name="Nusbaum C."/>
            <person name="Birren B."/>
        </authorList>
    </citation>
    <scope>NUCLEOTIDE SEQUENCE [LARGE SCALE GENOMIC DNA]</scope>
    <source>
        <strain evidence="4">R3-111a-1</strain>
    </source>
</reference>
<feature type="region of interest" description="Disordered" evidence="1">
    <location>
        <begin position="89"/>
        <end position="145"/>
    </location>
</feature>
<dbReference type="RefSeq" id="XP_009227196.1">
    <property type="nucleotide sequence ID" value="XM_009228932.1"/>
</dbReference>
<keyword evidence="4" id="KW-1185">Reference proteome</keyword>
<name>J3PC29_GAET3</name>
<dbReference type="EnsemblFungi" id="EJT71799">
    <property type="protein sequence ID" value="EJT71799"/>
    <property type="gene ID" value="GGTG_11052"/>
</dbReference>